<reference evidence="12" key="2">
    <citation type="journal article" date="2023" name="IMA Fungus">
        <title>Comparative genomic study of the Penicillium genus elucidates a diverse pangenome and 15 lateral gene transfer events.</title>
        <authorList>
            <person name="Petersen C."/>
            <person name="Sorensen T."/>
            <person name="Nielsen M.R."/>
            <person name="Sondergaard T.E."/>
            <person name="Sorensen J.L."/>
            <person name="Fitzpatrick D.A."/>
            <person name="Frisvad J.C."/>
            <person name="Nielsen K.L."/>
        </authorList>
    </citation>
    <scope>NUCLEOTIDE SEQUENCE</scope>
    <source>
        <strain evidence="12">IBT 29864</strain>
    </source>
</reference>
<keyword evidence="6 10" id="KW-0560">Oxidoreductase</keyword>
<organism evidence="12 13">
    <name type="scientific">Penicillium cataractarum</name>
    <dbReference type="NCBI Taxonomy" id="2100454"/>
    <lineage>
        <taxon>Eukaryota</taxon>
        <taxon>Fungi</taxon>
        <taxon>Dikarya</taxon>
        <taxon>Ascomycota</taxon>
        <taxon>Pezizomycotina</taxon>
        <taxon>Eurotiomycetes</taxon>
        <taxon>Eurotiomycetidae</taxon>
        <taxon>Eurotiales</taxon>
        <taxon>Aspergillaceae</taxon>
        <taxon>Penicillium</taxon>
    </lineage>
</organism>
<evidence type="ECO:0000256" key="4">
    <source>
        <dbReference type="ARBA" id="ARBA00022617"/>
    </source>
</evidence>
<dbReference type="InterPro" id="IPR050121">
    <property type="entry name" value="Cytochrome_P450_monoxygenase"/>
</dbReference>
<dbReference type="PRINTS" id="PR00385">
    <property type="entry name" value="P450"/>
</dbReference>
<dbReference type="InterPro" id="IPR017972">
    <property type="entry name" value="Cyt_P450_CS"/>
</dbReference>
<evidence type="ECO:0000256" key="9">
    <source>
        <dbReference type="PIRSR" id="PIRSR602403-1"/>
    </source>
</evidence>
<dbReference type="Gene3D" id="1.10.630.10">
    <property type="entry name" value="Cytochrome P450"/>
    <property type="match status" value="1"/>
</dbReference>
<feature type="binding site" description="axial binding residue" evidence="9">
    <location>
        <position position="463"/>
    </location>
    <ligand>
        <name>heme</name>
        <dbReference type="ChEBI" id="CHEBI:30413"/>
    </ligand>
    <ligandPart>
        <name>Fe</name>
        <dbReference type="ChEBI" id="CHEBI:18248"/>
    </ligandPart>
</feature>
<evidence type="ECO:0000256" key="5">
    <source>
        <dbReference type="ARBA" id="ARBA00022723"/>
    </source>
</evidence>
<dbReference type="InterPro" id="IPR002403">
    <property type="entry name" value="Cyt_P450_E_grp-IV"/>
</dbReference>
<dbReference type="EMBL" id="JAPZBS010000002">
    <property type="protein sequence ID" value="KAJ5381736.1"/>
    <property type="molecule type" value="Genomic_DNA"/>
</dbReference>
<proteinExistence type="inferred from homology"/>
<keyword evidence="11" id="KW-0472">Membrane</keyword>
<dbReference type="InterPro" id="IPR001128">
    <property type="entry name" value="Cyt_P450"/>
</dbReference>
<feature type="transmembrane region" description="Helical" evidence="11">
    <location>
        <begin position="12"/>
        <end position="30"/>
    </location>
</feature>
<dbReference type="PANTHER" id="PTHR24305:SF175">
    <property type="entry name" value="CYTOCHROME P450 MONOOXYGENASE PKFB"/>
    <property type="match status" value="1"/>
</dbReference>
<dbReference type="GO" id="GO:0043386">
    <property type="term" value="P:mycotoxin biosynthetic process"/>
    <property type="evidence" value="ECO:0007669"/>
    <property type="project" value="UniProtKB-ARBA"/>
</dbReference>
<keyword evidence="4 9" id="KW-0349">Heme</keyword>
<dbReference type="GO" id="GO:0005506">
    <property type="term" value="F:iron ion binding"/>
    <property type="evidence" value="ECO:0007669"/>
    <property type="project" value="InterPro"/>
</dbReference>
<keyword evidence="11" id="KW-1133">Transmembrane helix</keyword>
<keyword evidence="11" id="KW-0812">Transmembrane</keyword>
<comment type="similarity">
    <text evidence="3 10">Belongs to the cytochrome P450 family.</text>
</comment>
<keyword evidence="13" id="KW-1185">Reference proteome</keyword>
<evidence type="ECO:0000256" key="10">
    <source>
        <dbReference type="RuleBase" id="RU000461"/>
    </source>
</evidence>
<evidence type="ECO:0000256" key="6">
    <source>
        <dbReference type="ARBA" id="ARBA00023002"/>
    </source>
</evidence>
<gene>
    <name evidence="12" type="ORF">N7496_004164</name>
</gene>
<evidence type="ECO:0000256" key="1">
    <source>
        <dbReference type="ARBA" id="ARBA00001971"/>
    </source>
</evidence>
<dbReference type="OrthoDB" id="3934656at2759"/>
<comment type="caution">
    <text evidence="12">The sequence shown here is derived from an EMBL/GenBank/DDBJ whole genome shotgun (WGS) entry which is preliminary data.</text>
</comment>
<dbReference type="GO" id="GO:0004497">
    <property type="term" value="F:monooxygenase activity"/>
    <property type="evidence" value="ECO:0007669"/>
    <property type="project" value="UniProtKB-KW"/>
</dbReference>
<evidence type="ECO:0000256" key="8">
    <source>
        <dbReference type="ARBA" id="ARBA00023033"/>
    </source>
</evidence>
<keyword evidence="8 10" id="KW-0503">Monooxygenase</keyword>
<dbReference type="PANTHER" id="PTHR24305">
    <property type="entry name" value="CYTOCHROME P450"/>
    <property type="match status" value="1"/>
</dbReference>
<dbReference type="PRINTS" id="PR00465">
    <property type="entry name" value="EP450IV"/>
</dbReference>
<evidence type="ECO:0000256" key="11">
    <source>
        <dbReference type="SAM" id="Phobius"/>
    </source>
</evidence>
<dbReference type="CDD" id="cd11060">
    <property type="entry name" value="CYP57A1-like"/>
    <property type="match status" value="1"/>
</dbReference>
<evidence type="ECO:0000256" key="3">
    <source>
        <dbReference type="ARBA" id="ARBA00010617"/>
    </source>
</evidence>
<evidence type="ECO:0000256" key="7">
    <source>
        <dbReference type="ARBA" id="ARBA00023004"/>
    </source>
</evidence>
<evidence type="ECO:0000313" key="13">
    <source>
        <dbReference type="Proteomes" id="UP001147782"/>
    </source>
</evidence>
<comment type="pathway">
    <text evidence="2">Secondary metabolite biosynthesis.</text>
</comment>
<name>A0A9W9SNG9_9EURO</name>
<sequence>MWDYLGKQQTVPVLVLGISMVLVFHLFSTYRKLQHIPGPLIAKFTDLHRFVLARGRLIHLYQYLAHQRYGPAVRFGPNLVSICDTEAIQTIFNLWGGFPKSKMYRAFRPWTPEGLLLSVFTAEDDITNRQMKKHISVYYSLSWAVSTFEDRIDSAIQMFFDQLDCHFIDTGSHIDLTSWLKFFSYDSMGMMTFSRPYGYLKHGNDVHGIMASVKRANLVIAPMTQLPWLDWLMHKNDLINLIMPEAIAPLMSYIKRRISERQNKSWNERKLPRNTNSDGPCADNDFLGYYLQAHEKKSENVPIKFVFTWAFANILGGADSTAAMLRSVVCFLVEYPDALETVRNELREQQRTAIGLSLPVPKWNELQNLPFLDACVKESLRLDPPFSMPLERVVPAGGVMICGQFYPGGTIVGMSPYITNRYRPTWGDDADLWRPSRWLEGEQSHIRKLEAALLSFGAGTRGCLGQHVALFEIKKLVTALFINYDIDLVEPRPKFNRYAWVSIPDSVHATVRKNDKFSK</sequence>
<accession>A0A9W9SNG9</accession>
<protein>
    <recommendedName>
        <fullName evidence="14">Pisatin demethylase</fullName>
    </recommendedName>
</protein>
<dbReference type="Pfam" id="PF00067">
    <property type="entry name" value="p450"/>
    <property type="match status" value="1"/>
</dbReference>
<dbReference type="GeneID" id="81436272"/>
<dbReference type="InterPro" id="IPR036396">
    <property type="entry name" value="Cyt_P450_sf"/>
</dbReference>
<dbReference type="AlphaFoldDB" id="A0A9W9SNG9"/>
<keyword evidence="7 9" id="KW-0408">Iron</keyword>
<evidence type="ECO:0000256" key="2">
    <source>
        <dbReference type="ARBA" id="ARBA00005179"/>
    </source>
</evidence>
<dbReference type="GO" id="GO:0020037">
    <property type="term" value="F:heme binding"/>
    <property type="evidence" value="ECO:0007669"/>
    <property type="project" value="InterPro"/>
</dbReference>
<dbReference type="PROSITE" id="PS00086">
    <property type="entry name" value="CYTOCHROME_P450"/>
    <property type="match status" value="1"/>
</dbReference>
<comment type="cofactor">
    <cofactor evidence="1 9">
        <name>heme</name>
        <dbReference type="ChEBI" id="CHEBI:30413"/>
    </cofactor>
</comment>
<dbReference type="SUPFAM" id="SSF48264">
    <property type="entry name" value="Cytochrome P450"/>
    <property type="match status" value="1"/>
</dbReference>
<reference evidence="12" key="1">
    <citation type="submission" date="2022-11" db="EMBL/GenBank/DDBJ databases">
        <authorList>
            <person name="Petersen C."/>
        </authorList>
    </citation>
    <scope>NUCLEOTIDE SEQUENCE</scope>
    <source>
        <strain evidence="12">IBT 29864</strain>
    </source>
</reference>
<dbReference type="Proteomes" id="UP001147782">
    <property type="component" value="Unassembled WGS sequence"/>
</dbReference>
<dbReference type="GO" id="GO:0016705">
    <property type="term" value="F:oxidoreductase activity, acting on paired donors, with incorporation or reduction of molecular oxygen"/>
    <property type="evidence" value="ECO:0007669"/>
    <property type="project" value="InterPro"/>
</dbReference>
<dbReference type="RefSeq" id="XP_056559307.1">
    <property type="nucleotide sequence ID" value="XM_056697095.1"/>
</dbReference>
<evidence type="ECO:0000313" key="12">
    <source>
        <dbReference type="EMBL" id="KAJ5381736.1"/>
    </source>
</evidence>
<evidence type="ECO:0008006" key="14">
    <source>
        <dbReference type="Google" id="ProtNLM"/>
    </source>
</evidence>
<keyword evidence="5 9" id="KW-0479">Metal-binding</keyword>